<proteinExistence type="predicted"/>
<dbReference type="EMBL" id="PJCH01000015">
    <property type="protein sequence ID" value="PQA86305.1"/>
    <property type="molecule type" value="Genomic_DNA"/>
</dbReference>
<dbReference type="Proteomes" id="UP000239504">
    <property type="component" value="Unassembled WGS sequence"/>
</dbReference>
<name>A0A2S7K1B8_9PROT</name>
<evidence type="ECO:0000313" key="1">
    <source>
        <dbReference type="EMBL" id="PQA86305.1"/>
    </source>
</evidence>
<gene>
    <name evidence="1" type="ORF">CW354_18345</name>
</gene>
<keyword evidence="2" id="KW-1185">Reference proteome</keyword>
<organism evidence="1 2">
    <name type="scientific">Hyphococcus luteus</name>
    <dbReference type="NCBI Taxonomy" id="2058213"/>
    <lineage>
        <taxon>Bacteria</taxon>
        <taxon>Pseudomonadati</taxon>
        <taxon>Pseudomonadota</taxon>
        <taxon>Alphaproteobacteria</taxon>
        <taxon>Parvularculales</taxon>
        <taxon>Parvularculaceae</taxon>
        <taxon>Hyphococcus</taxon>
    </lineage>
</organism>
<dbReference type="AlphaFoldDB" id="A0A2S7K1B8"/>
<accession>A0A2S7K1B8</accession>
<comment type="caution">
    <text evidence="1">The sequence shown here is derived from an EMBL/GenBank/DDBJ whole genome shotgun (WGS) entry which is preliminary data.</text>
</comment>
<reference evidence="1 2" key="1">
    <citation type="submission" date="2017-12" db="EMBL/GenBank/DDBJ databases">
        <authorList>
            <person name="Hurst M.R.H."/>
        </authorList>
    </citation>
    <scope>NUCLEOTIDE SEQUENCE [LARGE SCALE GENOMIC DNA]</scope>
    <source>
        <strain evidence="1 2">SY-3-19</strain>
    </source>
</reference>
<evidence type="ECO:0000313" key="2">
    <source>
        <dbReference type="Proteomes" id="UP000239504"/>
    </source>
</evidence>
<sequence length="448" mass="48712">MEAEAPPQPQASCRIVAQDVEIRCPYHAIDGDRHTITYTDLTDGAVRMADILATNNQSEILNDPLQPLGWATQVTVVSPGLNRALTAKQRVNCASQIDCLTSMWYVYHDERNAGPDDDEWVHINLSSLGLASPYEAHGWSTWLNNDLALFNALAAPNGTGWITEQEENTPQIYALRISGSPRVELFAPDRLENQNCLTGRVNAQPPRQADQCFDGQRLSIVRRCYDEPVTSAAYSRHNTRLVNDASSGACIPGPQQNVPVLRTFVVELNAFCEPKQHFADLTPVHEPATSPEHRAMGVTPEWGEMLSAISDDGRFLALGVNRVDPDLVMNEECAGFQHNLTDTNNELSGNATRHTHVCELNDQLTCAGAPVAIPTEFAPIEDLAVPGFLPGTGAGDYSVLLNRVYSPIGGDRLSDIVRADSIAGNTNVAPLPLGPATGAMIIHRPTDP</sequence>
<protein>
    <submittedName>
        <fullName evidence="1">Uncharacterized protein</fullName>
    </submittedName>
</protein>